<reference evidence="1 2" key="1">
    <citation type="submission" date="2011-05" db="EMBL/GenBank/DDBJ databases">
        <authorList>
            <person name="Durkin A.S."/>
            <person name="Kim M."/>
            <person name="Radune D."/>
            <person name="Hostetler J."/>
            <person name="Torralba M."/>
            <person name="Gillis M."/>
            <person name="Methe B."/>
            <person name="Sutton G."/>
            <person name="Nelson K.E."/>
        </authorList>
    </citation>
    <scope>NUCLEOTIDE SEQUENCE [LARGE SCALE GENOMIC DNA]</scope>
    <source>
        <strain evidence="1 2">F0423</strain>
    </source>
</reference>
<dbReference type="Proteomes" id="UP000006035">
    <property type="component" value="Unassembled WGS sequence"/>
</dbReference>
<sequence length="104" mass="12213">MYRDRIDLTLFDLKKYFAGEKTLLSPAYEKETTSIWLSQFQHSFPAFVDRFQLNCFVDEEYNILDIVSKQTKIIERFPDRKAVAASVPAYIDSLISLIQQGYFD</sequence>
<dbReference type="EMBL" id="AFTL01000019">
    <property type="protein sequence ID" value="EGS35932.1"/>
    <property type="molecule type" value="Genomic_DNA"/>
</dbReference>
<name>A0ABP2L921_9LACO</name>
<proteinExistence type="predicted"/>
<keyword evidence="2" id="KW-1185">Reference proteome</keyword>
<organism evidence="1 2">
    <name type="scientific">Limosilactobacillus oris F0423</name>
    <dbReference type="NCBI Taxonomy" id="944562"/>
    <lineage>
        <taxon>Bacteria</taxon>
        <taxon>Bacillati</taxon>
        <taxon>Bacillota</taxon>
        <taxon>Bacilli</taxon>
        <taxon>Lactobacillales</taxon>
        <taxon>Lactobacillaceae</taxon>
        <taxon>Limosilactobacillus</taxon>
    </lineage>
</organism>
<dbReference type="Pfam" id="PF22507">
    <property type="entry name" value="DUF6994"/>
    <property type="match status" value="1"/>
</dbReference>
<evidence type="ECO:0000313" key="2">
    <source>
        <dbReference type="Proteomes" id="UP000006035"/>
    </source>
</evidence>
<gene>
    <name evidence="1" type="ORF">HMPREF9102_1231</name>
</gene>
<protein>
    <submittedName>
        <fullName evidence="1">Conserved domain protein</fullName>
    </submittedName>
</protein>
<evidence type="ECO:0000313" key="1">
    <source>
        <dbReference type="EMBL" id="EGS35932.1"/>
    </source>
</evidence>
<accession>A0ABP2L921</accession>
<dbReference type="InterPro" id="IPR054263">
    <property type="entry name" value="DUF6994"/>
</dbReference>
<comment type="caution">
    <text evidence="1">The sequence shown here is derived from an EMBL/GenBank/DDBJ whole genome shotgun (WGS) entry which is preliminary data.</text>
</comment>